<feature type="transmembrane region" description="Helical" evidence="1">
    <location>
        <begin position="275"/>
        <end position="297"/>
    </location>
</feature>
<sequence>MDTFFKSVSQIFEGAAKAFKTFPSAIVSALLFTIVALIRIQMDWPEQEAYNFLFNCLHFSLALGSIFGLTSTSWSKARFEERKANLYAILSTALLVIITFLLLYFLGGIDPSSTGYRIERLSDISISRVTVFSFISFLLFIVILGKKYPKLNFSRAFFVTHKAFFIALLYGLVILAGASGVAGAIQALLYNNMSEKVYMYIASLSGFTAFAIFVGYFPDTKESFYDEKIDMAKKQPKFIEVLLEFIMIPIFLALTVVLVLWAIRTLVFSADIEFVRLYSISSSYVLWGLWLWILLNESSSKLGSFYKKVYPFAAMFILAFKGWALFLQLSEQSLKTTEYAFILILILSAISSVLLILKEAEGLNKIAVLACVLSLVSILPIAGYHSLPVRFQVNRLERLLTTENILQGDTLVPSDLEPERKVRENITDAVNFLSYSQSRELPIWFDEDLGNSSTFEEKLGFEQTWPERDSYSGRYMGLNLFLPSGAMDIRDYDFIVGFQDRTGSSKVSLEGDRGIYEISWTTAPRGIPVIEISLNNQTILKEDMNPYIDEITERYPPSEASSPIATLDDMSYRFETDDIEVLVIFSSVDIGIYSGSEEINYWLILDNIYIREKR</sequence>
<gene>
    <name evidence="2" type="ORF">J2Z35_001043</name>
</gene>
<dbReference type="RefSeq" id="WP_209660154.1">
    <property type="nucleotide sequence ID" value="NZ_JAGGLI010000009.1"/>
</dbReference>
<feature type="transmembrane region" description="Helical" evidence="1">
    <location>
        <begin position="197"/>
        <end position="217"/>
    </location>
</feature>
<protein>
    <recommendedName>
        <fullName evidence="4">DUF4153 domain-containing protein</fullName>
    </recommendedName>
</protein>
<keyword evidence="3" id="KW-1185">Reference proteome</keyword>
<comment type="caution">
    <text evidence="2">The sequence shown here is derived from an EMBL/GenBank/DDBJ whole genome shotgun (WGS) entry which is preliminary data.</text>
</comment>
<feature type="transmembrane region" description="Helical" evidence="1">
    <location>
        <begin position="309"/>
        <end position="327"/>
    </location>
</feature>
<proteinExistence type="predicted"/>
<feature type="transmembrane region" description="Helical" evidence="1">
    <location>
        <begin position="86"/>
        <end position="106"/>
    </location>
</feature>
<reference evidence="2 3" key="1">
    <citation type="submission" date="2021-03" db="EMBL/GenBank/DDBJ databases">
        <title>Genomic Encyclopedia of Type Strains, Phase IV (KMG-IV): sequencing the most valuable type-strain genomes for metagenomic binning, comparative biology and taxonomic classification.</title>
        <authorList>
            <person name="Goeker M."/>
        </authorList>
    </citation>
    <scope>NUCLEOTIDE SEQUENCE [LARGE SCALE GENOMIC DNA]</scope>
    <source>
        <strain evidence="2 3">DSM 27512</strain>
    </source>
</reference>
<evidence type="ECO:0000313" key="3">
    <source>
        <dbReference type="Proteomes" id="UP001314903"/>
    </source>
</evidence>
<accession>A0ABS4KHL3</accession>
<dbReference type="Proteomes" id="UP001314903">
    <property type="component" value="Unassembled WGS sequence"/>
</dbReference>
<keyword evidence="1" id="KW-0812">Transmembrane</keyword>
<feature type="transmembrane region" description="Helical" evidence="1">
    <location>
        <begin position="238"/>
        <end position="263"/>
    </location>
</feature>
<dbReference type="EMBL" id="JAGGLI010000009">
    <property type="protein sequence ID" value="MBP2027249.1"/>
    <property type="molecule type" value="Genomic_DNA"/>
</dbReference>
<evidence type="ECO:0000256" key="1">
    <source>
        <dbReference type="SAM" id="Phobius"/>
    </source>
</evidence>
<evidence type="ECO:0000313" key="2">
    <source>
        <dbReference type="EMBL" id="MBP2027249.1"/>
    </source>
</evidence>
<keyword evidence="1" id="KW-1133">Transmembrane helix</keyword>
<feature type="transmembrane region" description="Helical" evidence="1">
    <location>
        <begin position="339"/>
        <end position="357"/>
    </location>
</feature>
<feature type="transmembrane region" description="Helical" evidence="1">
    <location>
        <begin position="164"/>
        <end position="185"/>
    </location>
</feature>
<feature type="transmembrane region" description="Helical" evidence="1">
    <location>
        <begin position="126"/>
        <end position="144"/>
    </location>
</feature>
<name>A0ABS4KHL3_9FIRM</name>
<organism evidence="2 3">
    <name type="scientific">Acetoanaerobium pronyense</name>
    <dbReference type="NCBI Taxonomy" id="1482736"/>
    <lineage>
        <taxon>Bacteria</taxon>
        <taxon>Bacillati</taxon>
        <taxon>Bacillota</taxon>
        <taxon>Clostridia</taxon>
        <taxon>Peptostreptococcales</taxon>
        <taxon>Filifactoraceae</taxon>
        <taxon>Acetoanaerobium</taxon>
    </lineage>
</organism>
<evidence type="ECO:0008006" key="4">
    <source>
        <dbReference type="Google" id="ProtNLM"/>
    </source>
</evidence>
<feature type="transmembrane region" description="Helical" evidence="1">
    <location>
        <begin position="366"/>
        <end position="387"/>
    </location>
</feature>
<keyword evidence="1" id="KW-0472">Membrane</keyword>
<feature type="transmembrane region" description="Helical" evidence="1">
    <location>
        <begin position="52"/>
        <end position="74"/>
    </location>
</feature>
<feature type="transmembrane region" description="Helical" evidence="1">
    <location>
        <begin position="21"/>
        <end position="40"/>
    </location>
</feature>